<dbReference type="Pfam" id="PF14535">
    <property type="entry name" value="AMP-binding_C_2"/>
    <property type="match status" value="1"/>
</dbReference>
<keyword evidence="3" id="KW-1185">Reference proteome</keyword>
<protein>
    <submittedName>
        <fullName evidence="2">Phenylacetate-coenzyme A ligase PaaK-like adenylate-forming protein</fullName>
    </submittedName>
</protein>
<organism evidence="2 3">
    <name type="scientific">Amycolatopsis thermophila</name>
    <dbReference type="NCBI Taxonomy" id="206084"/>
    <lineage>
        <taxon>Bacteria</taxon>
        <taxon>Bacillati</taxon>
        <taxon>Actinomycetota</taxon>
        <taxon>Actinomycetes</taxon>
        <taxon>Pseudonocardiales</taxon>
        <taxon>Pseudonocardiaceae</taxon>
        <taxon>Amycolatopsis</taxon>
    </lineage>
</organism>
<evidence type="ECO:0000313" key="3">
    <source>
        <dbReference type="Proteomes" id="UP001229651"/>
    </source>
</evidence>
<dbReference type="InterPro" id="IPR045851">
    <property type="entry name" value="AMP-bd_C_sf"/>
</dbReference>
<dbReference type="Gene3D" id="3.30.300.30">
    <property type="match status" value="1"/>
</dbReference>
<dbReference type="Proteomes" id="UP001229651">
    <property type="component" value="Unassembled WGS sequence"/>
</dbReference>
<proteinExistence type="predicted"/>
<comment type="caution">
    <text evidence="2">The sequence shown here is derived from an EMBL/GenBank/DDBJ whole genome shotgun (WGS) entry which is preliminary data.</text>
</comment>
<name>A0ABU0F4F9_9PSEU</name>
<dbReference type="RefSeq" id="WP_306997694.1">
    <property type="nucleotide sequence ID" value="NZ_JAUSUT010000001.1"/>
</dbReference>
<sequence>MTGTDCPCGRTGYKIRCVGRTDDMLIVRDINVFSSAIKQLVAELVPAASGEMRIRADFDGHSTQKPLPLVVECAAGFTPERQTDLRATIEQRVRSALNVKTIVTLVREGTLKRPDHVKVNLVERAAPA</sequence>
<dbReference type="InterPro" id="IPR028154">
    <property type="entry name" value="AMP-dep_Lig_C"/>
</dbReference>
<evidence type="ECO:0000313" key="2">
    <source>
        <dbReference type="EMBL" id="MDQ0382475.1"/>
    </source>
</evidence>
<evidence type="ECO:0000259" key="1">
    <source>
        <dbReference type="Pfam" id="PF14535"/>
    </source>
</evidence>
<accession>A0ABU0F4F9</accession>
<dbReference type="EMBL" id="JAUSUT010000001">
    <property type="protein sequence ID" value="MDQ0382475.1"/>
    <property type="molecule type" value="Genomic_DNA"/>
</dbReference>
<feature type="domain" description="AMP-dependent ligase C-terminal" evidence="1">
    <location>
        <begin position="30"/>
        <end position="116"/>
    </location>
</feature>
<reference evidence="2 3" key="1">
    <citation type="submission" date="2023-07" db="EMBL/GenBank/DDBJ databases">
        <title>Sequencing the genomes of 1000 actinobacteria strains.</title>
        <authorList>
            <person name="Klenk H.-P."/>
        </authorList>
    </citation>
    <scope>NUCLEOTIDE SEQUENCE [LARGE SCALE GENOMIC DNA]</scope>
    <source>
        <strain evidence="2 3">DSM 45805</strain>
    </source>
</reference>
<gene>
    <name evidence="2" type="ORF">FB470_006469</name>
</gene>